<dbReference type="PANTHER" id="PTHR45662">
    <property type="entry name" value="PHOSPHATIDYLINOSITIDE PHOSPHATASE SAC1"/>
    <property type="match status" value="1"/>
</dbReference>
<feature type="domain" description="SAC" evidence="2">
    <location>
        <begin position="124"/>
        <end position="475"/>
    </location>
</feature>
<evidence type="ECO:0000256" key="1">
    <source>
        <dbReference type="SAM" id="Phobius"/>
    </source>
</evidence>
<name>A0A9P6Q9Y8_9FUNG</name>
<protein>
    <recommendedName>
        <fullName evidence="2">SAC domain-containing protein</fullName>
    </recommendedName>
</protein>
<keyword evidence="1" id="KW-1133">Transmembrane helix</keyword>
<evidence type="ECO:0000313" key="4">
    <source>
        <dbReference type="Proteomes" id="UP000807716"/>
    </source>
</evidence>
<dbReference type="GO" id="GO:0005783">
    <property type="term" value="C:endoplasmic reticulum"/>
    <property type="evidence" value="ECO:0007669"/>
    <property type="project" value="TreeGrafter"/>
</dbReference>
<sequence length="636" mass="72596">MVLHNSLRLYTSVDTFTLEPVYNDPSVVTENVVIQRSNGEVHLNAPAGRVSTQEEVMTIYGVIGFIRLLAGEYMIVITDRTKVGRLGDNDVFKVKDYKVLPLSRNNLALSQTQIAEEASYLSLLHSHLQSGEFHFSYDYELTHSLQRQSLLKSSTQPLWQRADERFFWNHRLQHKFIEHSKKHKDQDLSKFILPIINGFVSIKAAEINKKPFTFCLISRRSRHRAGTRYFSRGVDTKGDVSNYNETEQIIIADAGLNGAASALPGSQEVRLSHVQTRGSIPIFWAQINNVKYTPKLQIFENDETSAAFRRHFEAQKKLYGGQLVINLINKHGYEGPMGAEFARQIDALNDPKIKYHHFDFHKECSKMRWHRVFLLIDHFQEDLVKQGYFKAETTKDGTEKVLDIQTSVVRTNCMDCLDRTNVVQSVVARWVLNRQLRSLGILAYDQQFESFEEFEVLFRNVWADNADVISCAYSGTGALKTDFTRTGTRTKAGALQDLQNSIVRYVKNNFLDGMRQDAYDLFLEFDIQDAHGSPFADTRPVHFKLVPLVLVLGLAMLAASVIIPEDHLSVAVLLFVSFWIAVMTYSAKFILANGYQYVNWPRLVPLSYTRPASKFATTEVRTPLGTAEVELGWKNE</sequence>
<dbReference type="GO" id="GO:0046856">
    <property type="term" value="P:phosphatidylinositol dephosphorylation"/>
    <property type="evidence" value="ECO:0007669"/>
    <property type="project" value="TreeGrafter"/>
</dbReference>
<evidence type="ECO:0000313" key="3">
    <source>
        <dbReference type="EMBL" id="KAG0262060.1"/>
    </source>
</evidence>
<dbReference type="GO" id="GO:0043812">
    <property type="term" value="F:phosphatidylinositol-4-phosphate phosphatase activity"/>
    <property type="evidence" value="ECO:0007669"/>
    <property type="project" value="TreeGrafter"/>
</dbReference>
<dbReference type="InterPro" id="IPR002013">
    <property type="entry name" value="SAC_dom"/>
</dbReference>
<dbReference type="OrthoDB" id="405996at2759"/>
<feature type="transmembrane region" description="Helical" evidence="1">
    <location>
        <begin position="569"/>
        <end position="591"/>
    </location>
</feature>
<dbReference type="Proteomes" id="UP000807716">
    <property type="component" value="Unassembled WGS sequence"/>
</dbReference>
<keyword evidence="4" id="KW-1185">Reference proteome</keyword>
<proteinExistence type="predicted"/>
<dbReference type="EMBL" id="JAAAJB010000198">
    <property type="protein sequence ID" value="KAG0262060.1"/>
    <property type="molecule type" value="Genomic_DNA"/>
</dbReference>
<keyword evidence="1" id="KW-0812">Transmembrane</keyword>
<dbReference type="Pfam" id="PF02383">
    <property type="entry name" value="Syja_N"/>
    <property type="match status" value="1"/>
</dbReference>
<comment type="caution">
    <text evidence="3">The sequence shown here is derived from an EMBL/GenBank/DDBJ whole genome shotgun (WGS) entry which is preliminary data.</text>
</comment>
<dbReference type="PROSITE" id="PS50275">
    <property type="entry name" value="SAC"/>
    <property type="match status" value="1"/>
</dbReference>
<dbReference type="PANTHER" id="PTHR45662:SF2">
    <property type="entry name" value="PHOSPHATIDYLINOSITOL-3-PHOSPHATASE SAC1"/>
    <property type="match status" value="1"/>
</dbReference>
<reference evidence="3" key="1">
    <citation type="journal article" date="2020" name="Fungal Divers.">
        <title>Resolving the Mortierellaceae phylogeny through synthesis of multi-gene phylogenetics and phylogenomics.</title>
        <authorList>
            <person name="Vandepol N."/>
            <person name="Liber J."/>
            <person name="Desiro A."/>
            <person name="Na H."/>
            <person name="Kennedy M."/>
            <person name="Barry K."/>
            <person name="Grigoriev I.V."/>
            <person name="Miller A.N."/>
            <person name="O'Donnell K."/>
            <person name="Stajich J.E."/>
            <person name="Bonito G."/>
        </authorList>
    </citation>
    <scope>NUCLEOTIDE SEQUENCE</scope>
    <source>
        <strain evidence="3">BC1065</strain>
    </source>
</reference>
<keyword evidence="1" id="KW-0472">Membrane</keyword>
<feature type="transmembrane region" description="Helical" evidence="1">
    <location>
        <begin position="545"/>
        <end position="563"/>
    </location>
</feature>
<accession>A0A9P6Q9Y8</accession>
<gene>
    <name evidence="3" type="ORF">DFQ27_002560</name>
</gene>
<evidence type="ECO:0000259" key="2">
    <source>
        <dbReference type="PROSITE" id="PS50275"/>
    </source>
</evidence>
<dbReference type="AlphaFoldDB" id="A0A9P6Q9Y8"/>
<organism evidence="3 4">
    <name type="scientific">Actinomortierella ambigua</name>
    <dbReference type="NCBI Taxonomy" id="1343610"/>
    <lineage>
        <taxon>Eukaryota</taxon>
        <taxon>Fungi</taxon>
        <taxon>Fungi incertae sedis</taxon>
        <taxon>Mucoromycota</taxon>
        <taxon>Mortierellomycotina</taxon>
        <taxon>Mortierellomycetes</taxon>
        <taxon>Mortierellales</taxon>
        <taxon>Mortierellaceae</taxon>
        <taxon>Actinomortierella</taxon>
    </lineage>
</organism>